<dbReference type="RefSeq" id="WP_125561431.1">
    <property type="nucleotide sequence ID" value="NZ_RBVX01000045.1"/>
</dbReference>
<dbReference type="CDD" id="cd12914">
    <property type="entry name" value="PDC1_DGC_like"/>
    <property type="match status" value="1"/>
</dbReference>
<evidence type="ECO:0000313" key="16">
    <source>
        <dbReference type="Proteomes" id="UP000275076"/>
    </source>
</evidence>
<dbReference type="SMART" id="SM00304">
    <property type="entry name" value="HAMP"/>
    <property type="match status" value="1"/>
</dbReference>
<dbReference type="SMART" id="SM00283">
    <property type="entry name" value="MA"/>
    <property type="match status" value="1"/>
</dbReference>
<evidence type="ECO:0000313" key="15">
    <source>
        <dbReference type="EMBL" id="RSL29982.1"/>
    </source>
</evidence>
<dbReference type="SUPFAM" id="SSF58104">
    <property type="entry name" value="Methyl-accepting chemotaxis protein (MCP) signaling domain"/>
    <property type="match status" value="1"/>
</dbReference>
<dbReference type="CDD" id="cd06225">
    <property type="entry name" value="HAMP"/>
    <property type="match status" value="1"/>
</dbReference>
<dbReference type="Gene3D" id="1.10.287.950">
    <property type="entry name" value="Methyl-accepting chemotaxis protein"/>
    <property type="match status" value="1"/>
</dbReference>
<dbReference type="Proteomes" id="UP000275076">
    <property type="component" value="Unassembled WGS sequence"/>
</dbReference>
<dbReference type="Pfam" id="PF00015">
    <property type="entry name" value="MCPsignal"/>
    <property type="match status" value="1"/>
</dbReference>
<keyword evidence="6 12" id="KW-1133">Transmembrane helix</keyword>
<keyword evidence="4" id="KW-0145">Chemotaxis</keyword>
<dbReference type="GO" id="GO:0005886">
    <property type="term" value="C:plasma membrane"/>
    <property type="evidence" value="ECO:0007669"/>
    <property type="project" value="UniProtKB-SubCell"/>
</dbReference>
<dbReference type="PANTHER" id="PTHR32089:SF114">
    <property type="entry name" value="METHYL-ACCEPTING CHEMOTAXIS PROTEIN MCPB"/>
    <property type="match status" value="1"/>
</dbReference>
<dbReference type="InterPro" id="IPR033479">
    <property type="entry name" value="dCache_1"/>
</dbReference>
<dbReference type="EMBL" id="RBVX01000045">
    <property type="protein sequence ID" value="RSL29982.1"/>
    <property type="molecule type" value="Genomic_DNA"/>
</dbReference>
<keyword evidence="7 12" id="KW-0472">Membrane</keyword>
<dbReference type="SUPFAM" id="SSF103190">
    <property type="entry name" value="Sensory domain-like"/>
    <property type="match status" value="1"/>
</dbReference>
<feature type="compositionally biased region" description="Low complexity" evidence="11">
    <location>
        <begin position="374"/>
        <end position="390"/>
    </location>
</feature>
<dbReference type="Gene3D" id="6.10.340.10">
    <property type="match status" value="1"/>
</dbReference>
<dbReference type="GO" id="GO:0006935">
    <property type="term" value="P:chemotaxis"/>
    <property type="evidence" value="ECO:0007669"/>
    <property type="project" value="UniProtKB-KW"/>
</dbReference>
<dbReference type="GO" id="GO:0007165">
    <property type="term" value="P:signal transduction"/>
    <property type="evidence" value="ECO:0007669"/>
    <property type="project" value="UniProtKB-KW"/>
</dbReference>
<feature type="domain" description="HAMP" evidence="14">
    <location>
        <begin position="312"/>
        <end position="365"/>
    </location>
</feature>
<dbReference type="InterPro" id="IPR029151">
    <property type="entry name" value="Sensor-like_sf"/>
</dbReference>
<feature type="compositionally biased region" description="Polar residues" evidence="11">
    <location>
        <begin position="395"/>
        <end position="417"/>
    </location>
</feature>
<feature type="compositionally biased region" description="Polar residues" evidence="11">
    <location>
        <begin position="431"/>
        <end position="440"/>
    </location>
</feature>
<feature type="region of interest" description="Disordered" evidence="11">
    <location>
        <begin position="623"/>
        <end position="649"/>
    </location>
</feature>
<organism evidence="15 16">
    <name type="scientific">Salibacterium salarium</name>
    <dbReference type="NCBI Taxonomy" id="284579"/>
    <lineage>
        <taxon>Bacteria</taxon>
        <taxon>Bacillati</taxon>
        <taxon>Bacillota</taxon>
        <taxon>Bacilli</taxon>
        <taxon>Bacillales</taxon>
        <taxon>Bacillaceae</taxon>
    </lineage>
</organism>
<keyword evidence="8 10" id="KW-0807">Transducer</keyword>
<dbReference type="OrthoDB" id="9760371at2"/>
<accession>A0A3R9QNN8</accession>
<comment type="subcellular location">
    <subcellularLocation>
        <location evidence="1">Cell membrane</location>
        <topology evidence="1">Multi-pass membrane protein</topology>
    </subcellularLocation>
</comment>
<comment type="similarity">
    <text evidence="9">Belongs to the methyl-accepting chemotaxis (MCP) protein family.</text>
</comment>
<reference evidence="15 16" key="1">
    <citation type="submission" date="2018-10" db="EMBL/GenBank/DDBJ databases">
        <title>Draft genome sequence of Bacillus salarius IM0101, isolated from a hypersaline soil in Inner Mongolia, China.</title>
        <authorList>
            <person name="Yamprayoonswat W."/>
            <person name="Boonvisut S."/>
            <person name="Jumpathong W."/>
            <person name="Sittihan S."/>
            <person name="Ruangsuj P."/>
            <person name="Wanthongcharoen S."/>
            <person name="Thongpramul N."/>
            <person name="Pimmason S."/>
            <person name="Yu B."/>
            <person name="Yasawong M."/>
        </authorList>
    </citation>
    <scope>NUCLEOTIDE SEQUENCE [LARGE SCALE GENOMIC DNA]</scope>
    <source>
        <strain evidence="15 16">IM0101</strain>
    </source>
</reference>
<feature type="transmembrane region" description="Helical" evidence="12">
    <location>
        <begin position="20"/>
        <end position="37"/>
    </location>
</feature>
<dbReference type="InterPro" id="IPR004089">
    <property type="entry name" value="MCPsignal_dom"/>
</dbReference>
<dbReference type="PROSITE" id="PS50111">
    <property type="entry name" value="CHEMOTAXIS_TRANSDUC_2"/>
    <property type="match status" value="1"/>
</dbReference>
<keyword evidence="16" id="KW-1185">Reference proteome</keyword>
<dbReference type="Pfam" id="PF00672">
    <property type="entry name" value="HAMP"/>
    <property type="match status" value="1"/>
</dbReference>
<sequence length="670" mass="72638">MVNKKHFSFNKSIKNKLTGYLLLIGLIPTIILGFFIYQSSTDEIIAKEKQGLESVVESTSEGMDQWFEKRLSHIKLMAQTEAMMSEEGDRQLRLANVIKNSDDTYENVVFTDADGIVRADTSEENIGNLDLNDRAYFQNGMNGEDTISSVLVSKDTDSRVVVVATPVYDDNQEVIGVLSAVINFEALIGQFLETEEMDADGIMPILVDDSNTIQVHENEELIGQTVTDTNLNSVWQNQIEEGKQGVGSSTLEQNNEEMVMAHAPLSMAEYGIYLVVPMSTVLSATDAIQTQAFVMLAIAAVVIIVMARVIANTISRPVQTITDEVQKVAEGDLTGEAIQVKGKDEIGQLATHFNHMTGYLKDLLHQVRSSSEMVSASSEELQASAEQSSRSSEEITQSIQQVASGSESQTQGINESAESMDEVSKGVQEMAETSSSISENAAVTIQKSKEGGESVQQTLEKMQSIHESVEVSSQVNTSLNNRSQEIEKILQVITSIAEQTNLLALNAAIEAARAGESGKGFAVVADEVRKLAEESQSSSQQITNIIKEIQNDITESIQSISTVSSEVNEGLTMASGSQESFEEISKYTGLVAEQIESLAATSQQIAASSQQVSASFNEITQVSRDNSARTQSVAASSEEQAASSEEIDSSAKSLSSLAEELQKAVNKFKF</sequence>
<evidence type="ECO:0000256" key="3">
    <source>
        <dbReference type="ARBA" id="ARBA00022481"/>
    </source>
</evidence>
<feature type="region of interest" description="Disordered" evidence="11">
    <location>
        <begin position="374"/>
        <end position="440"/>
    </location>
</feature>
<protein>
    <submittedName>
        <fullName evidence="15">HAMP domain-containing protein</fullName>
    </submittedName>
</protein>
<keyword evidence="2" id="KW-1003">Cell membrane</keyword>
<dbReference type="AlphaFoldDB" id="A0A3R9QNN8"/>
<gene>
    <name evidence="15" type="ORF">D7Z54_28175</name>
</gene>
<evidence type="ECO:0000256" key="8">
    <source>
        <dbReference type="ARBA" id="ARBA00023224"/>
    </source>
</evidence>
<keyword evidence="3" id="KW-0488">Methylation</keyword>
<comment type="caution">
    <text evidence="15">The sequence shown here is derived from an EMBL/GenBank/DDBJ whole genome shotgun (WGS) entry which is preliminary data.</text>
</comment>
<evidence type="ECO:0000256" key="10">
    <source>
        <dbReference type="PROSITE-ProRule" id="PRU00284"/>
    </source>
</evidence>
<dbReference type="Gene3D" id="3.30.450.20">
    <property type="entry name" value="PAS domain"/>
    <property type="match status" value="1"/>
</dbReference>
<proteinExistence type="inferred from homology"/>
<evidence type="ECO:0000256" key="5">
    <source>
        <dbReference type="ARBA" id="ARBA00022692"/>
    </source>
</evidence>
<dbReference type="CDD" id="cd11386">
    <property type="entry name" value="MCP_signal"/>
    <property type="match status" value="1"/>
</dbReference>
<feature type="domain" description="Methyl-accepting transducer" evidence="13">
    <location>
        <begin position="384"/>
        <end position="620"/>
    </location>
</feature>
<evidence type="ECO:0000256" key="4">
    <source>
        <dbReference type="ARBA" id="ARBA00022500"/>
    </source>
</evidence>
<keyword evidence="5 12" id="KW-0812">Transmembrane</keyword>
<evidence type="ECO:0000256" key="2">
    <source>
        <dbReference type="ARBA" id="ARBA00022475"/>
    </source>
</evidence>
<evidence type="ECO:0000256" key="1">
    <source>
        <dbReference type="ARBA" id="ARBA00004651"/>
    </source>
</evidence>
<dbReference type="InterPro" id="IPR003660">
    <property type="entry name" value="HAMP_dom"/>
</dbReference>
<dbReference type="Pfam" id="PF02743">
    <property type="entry name" value="dCache_1"/>
    <property type="match status" value="1"/>
</dbReference>
<dbReference type="PANTHER" id="PTHR32089">
    <property type="entry name" value="METHYL-ACCEPTING CHEMOTAXIS PROTEIN MCPB"/>
    <property type="match status" value="1"/>
</dbReference>
<name>A0A3R9QNN8_9BACI</name>
<evidence type="ECO:0000256" key="11">
    <source>
        <dbReference type="SAM" id="MobiDB-lite"/>
    </source>
</evidence>
<evidence type="ECO:0000256" key="12">
    <source>
        <dbReference type="SAM" id="Phobius"/>
    </source>
</evidence>
<evidence type="ECO:0000256" key="7">
    <source>
        <dbReference type="ARBA" id="ARBA00023136"/>
    </source>
</evidence>
<evidence type="ECO:0000259" key="14">
    <source>
        <dbReference type="PROSITE" id="PS50885"/>
    </source>
</evidence>
<feature type="transmembrane region" description="Helical" evidence="12">
    <location>
        <begin position="292"/>
        <end position="311"/>
    </location>
</feature>
<evidence type="ECO:0000259" key="13">
    <source>
        <dbReference type="PROSITE" id="PS50111"/>
    </source>
</evidence>
<feature type="compositionally biased region" description="Low complexity" evidence="11">
    <location>
        <begin position="632"/>
        <end position="649"/>
    </location>
</feature>
<evidence type="ECO:0000256" key="6">
    <source>
        <dbReference type="ARBA" id="ARBA00022989"/>
    </source>
</evidence>
<evidence type="ECO:0000256" key="9">
    <source>
        <dbReference type="ARBA" id="ARBA00029447"/>
    </source>
</evidence>
<dbReference type="PROSITE" id="PS50885">
    <property type="entry name" value="HAMP"/>
    <property type="match status" value="1"/>
</dbReference>